<organism evidence="2 3">
    <name type="scientific">Alcaligenes phenolicus</name>
    <dbReference type="NCBI Taxonomy" id="232846"/>
    <lineage>
        <taxon>Bacteria</taxon>
        <taxon>Pseudomonadati</taxon>
        <taxon>Pseudomonadota</taxon>
        <taxon>Betaproteobacteria</taxon>
        <taxon>Burkholderiales</taxon>
        <taxon>Alcaligenaceae</taxon>
        <taxon>Alcaligenes</taxon>
    </lineage>
</organism>
<evidence type="ECO:0000313" key="2">
    <source>
        <dbReference type="EMBL" id="MCX5567492.1"/>
    </source>
</evidence>
<gene>
    <name evidence="2" type="ORF">OSH02_19135</name>
</gene>
<protein>
    <submittedName>
        <fullName evidence="2">DUF3577 domain-containing protein</fullName>
    </submittedName>
</protein>
<accession>A0AAW5W210</accession>
<feature type="compositionally biased region" description="Polar residues" evidence="1">
    <location>
        <begin position="171"/>
        <end position="204"/>
    </location>
</feature>
<dbReference type="EMBL" id="JAPKNB010000022">
    <property type="protein sequence ID" value="MCX5567492.1"/>
    <property type="molecule type" value="Genomic_DNA"/>
</dbReference>
<evidence type="ECO:0000256" key="1">
    <source>
        <dbReference type="SAM" id="MobiDB-lite"/>
    </source>
</evidence>
<proteinExistence type="predicted"/>
<dbReference type="Proteomes" id="UP001208074">
    <property type="component" value="Unassembled WGS sequence"/>
</dbReference>
<dbReference type="AlphaFoldDB" id="A0AAW5W210"/>
<reference evidence="2" key="1">
    <citation type="submission" date="2022-11" db="EMBL/GenBank/DDBJ databases">
        <title>Biodiversity and phylogenetic relationships of bacteria.</title>
        <authorList>
            <person name="Machado R.A.R."/>
            <person name="Bhat A."/>
            <person name="Loulou A."/>
            <person name="Kallel S."/>
        </authorList>
    </citation>
    <scope>NUCLEOTIDE SEQUENCE</scope>
    <source>
        <strain evidence="2">DSM 16503</strain>
    </source>
</reference>
<sequence>MTNASTQTSNHFNLHVNGIGYLNRIRWVETKGSGRKAKPFLSCSISAMRGKTDEPDYTYFDLRVSGSEAIEMVEKLKGDVEAKRKVFVSFRVGDIYAHSYMRNLRDENGRTTGEQEPAALIKGRLLLINSVTVDGVNIFRRESQEESSVDDTPFQEEAPLQNPSTDDESSQDVPEQVQSENKAPQENAQGPATPKFNSNSTPVPVNQGAAAYQAGYGASSALQYAASYAHQSVA</sequence>
<feature type="region of interest" description="Disordered" evidence="1">
    <location>
        <begin position="142"/>
        <end position="206"/>
    </location>
</feature>
<dbReference type="InterPro" id="IPR021960">
    <property type="entry name" value="DUF3577"/>
</dbReference>
<name>A0AAW5W210_9BURK</name>
<dbReference type="RefSeq" id="WP_026484860.1">
    <property type="nucleotide sequence ID" value="NZ_JAPKNB010000022.1"/>
</dbReference>
<dbReference type="Pfam" id="PF12101">
    <property type="entry name" value="DUF3577"/>
    <property type="match status" value="1"/>
</dbReference>
<evidence type="ECO:0000313" key="3">
    <source>
        <dbReference type="Proteomes" id="UP001208074"/>
    </source>
</evidence>
<comment type="caution">
    <text evidence="2">The sequence shown here is derived from an EMBL/GenBank/DDBJ whole genome shotgun (WGS) entry which is preliminary data.</text>
</comment>